<evidence type="ECO:0000256" key="1">
    <source>
        <dbReference type="SAM" id="MobiDB-lite"/>
    </source>
</evidence>
<comment type="caution">
    <text evidence="2">The sequence shown here is derived from an EMBL/GenBank/DDBJ whole genome shotgun (WGS) entry which is preliminary data.</text>
</comment>
<feature type="compositionally biased region" description="Low complexity" evidence="1">
    <location>
        <begin position="152"/>
        <end position="166"/>
    </location>
</feature>
<dbReference type="Proteomes" id="UP000193986">
    <property type="component" value="Unassembled WGS sequence"/>
</dbReference>
<keyword evidence="3" id="KW-1185">Reference proteome</keyword>
<dbReference type="AlphaFoldDB" id="A0A1Y2BAA0"/>
<feature type="compositionally biased region" description="Basic and acidic residues" evidence="1">
    <location>
        <begin position="389"/>
        <end position="403"/>
    </location>
</feature>
<feature type="compositionally biased region" description="Low complexity" evidence="1">
    <location>
        <begin position="251"/>
        <end position="266"/>
    </location>
</feature>
<reference evidence="2 3" key="1">
    <citation type="submission" date="2016-07" db="EMBL/GenBank/DDBJ databases">
        <title>Pervasive Adenine N6-methylation of Active Genes in Fungi.</title>
        <authorList>
            <consortium name="DOE Joint Genome Institute"/>
            <person name="Mondo S.J."/>
            <person name="Dannebaum R.O."/>
            <person name="Kuo R.C."/>
            <person name="Labutti K."/>
            <person name="Haridas S."/>
            <person name="Kuo A."/>
            <person name="Salamov A."/>
            <person name="Ahrendt S.R."/>
            <person name="Lipzen A."/>
            <person name="Sullivan W."/>
            <person name="Andreopoulos W.B."/>
            <person name="Clum A."/>
            <person name="Lindquist E."/>
            <person name="Daum C."/>
            <person name="Ramamoorthy G.K."/>
            <person name="Gryganskyi A."/>
            <person name="Culley D."/>
            <person name="Magnuson J.K."/>
            <person name="James T.Y."/>
            <person name="O'Malley M.A."/>
            <person name="Stajich J.E."/>
            <person name="Spatafora J.W."/>
            <person name="Visel A."/>
            <person name="Grigoriev I.V."/>
        </authorList>
    </citation>
    <scope>NUCLEOTIDE SEQUENCE [LARGE SCALE GENOMIC DNA]</scope>
    <source>
        <strain evidence="2 3">68-887.2</strain>
    </source>
</reference>
<sequence>MLAVPHSLSFLPSPPLTPLVIQTYSMAASAPAQNSQSVFKALGALGSYADRIKSPPGVATSKPLPSISASVPSSSASSSNNRTKTPPMPTSERVPQVDDEPWQTVGVPKAKPKVDRQEERKGGSSSRDNWRERPAKQEKPDQTASDERRSTSAKSGKKGTSSGVSRPVEKPPAPRATTTTPVGGTTKSVWGVPLPRQRTSQSTPASVNSTAAQTPKIGPSHSQTVPSSPSLNGTTITANSVPPSIGSPNFSAETASESTAPASVTTKNDEDETEWRLKPKEDAAAPKQPAPNPPVNAWAIKKAALAPSAMVKEPAPENKVASSTARSGTHSSSIATIQPTPKQPLPNGHASEDVTQTVSQTKKAAKVVVSVGDTTMWPDVKQAAEVIKATEEKKDKVSKKEIDESSITEESPNANNASEYLF</sequence>
<gene>
    <name evidence="2" type="ORF">BCR39DRAFT_100916</name>
</gene>
<feature type="region of interest" description="Disordered" evidence="1">
    <location>
        <begin position="389"/>
        <end position="422"/>
    </location>
</feature>
<evidence type="ECO:0000313" key="3">
    <source>
        <dbReference type="Proteomes" id="UP000193986"/>
    </source>
</evidence>
<name>A0A1Y2BAA0_9TREE</name>
<feature type="compositionally biased region" description="Low complexity" evidence="1">
    <location>
        <begin position="65"/>
        <end position="79"/>
    </location>
</feature>
<dbReference type="STRING" id="71784.A0A1Y2BAA0"/>
<feature type="compositionally biased region" description="Polar residues" evidence="1">
    <location>
        <begin position="353"/>
        <end position="362"/>
    </location>
</feature>
<organism evidence="2 3">
    <name type="scientific">Naematelia encephala</name>
    <dbReference type="NCBI Taxonomy" id="71784"/>
    <lineage>
        <taxon>Eukaryota</taxon>
        <taxon>Fungi</taxon>
        <taxon>Dikarya</taxon>
        <taxon>Basidiomycota</taxon>
        <taxon>Agaricomycotina</taxon>
        <taxon>Tremellomycetes</taxon>
        <taxon>Tremellales</taxon>
        <taxon>Naemateliaceae</taxon>
        <taxon>Naematelia</taxon>
    </lineage>
</organism>
<feature type="compositionally biased region" description="Basic and acidic residues" evidence="1">
    <location>
        <begin position="274"/>
        <end position="284"/>
    </location>
</feature>
<protein>
    <submittedName>
        <fullName evidence="2">Uncharacterized protein</fullName>
    </submittedName>
</protein>
<feature type="compositionally biased region" description="Low complexity" evidence="1">
    <location>
        <begin position="321"/>
        <end position="333"/>
    </location>
</feature>
<proteinExistence type="predicted"/>
<accession>A0A1Y2BAA0</accession>
<dbReference type="EMBL" id="MCFC01000017">
    <property type="protein sequence ID" value="ORY31005.1"/>
    <property type="molecule type" value="Genomic_DNA"/>
</dbReference>
<feature type="region of interest" description="Disordered" evidence="1">
    <location>
        <begin position="49"/>
        <end position="362"/>
    </location>
</feature>
<dbReference type="InParanoid" id="A0A1Y2BAA0"/>
<feature type="compositionally biased region" description="Polar residues" evidence="1">
    <location>
        <begin position="197"/>
        <end position="213"/>
    </location>
</feature>
<feature type="compositionally biased region" description="Polar residues" evidence="1">
    <location>
        <begin position="408"/>
        <end position="422"/>
    </location>
</feature>
<evidence type="ECO:0000313" key="2">
    <source>
        <dbReference type="EMBL" id="ORY31005.1"/>
    </source>
</evidence>
<feature type="compositionally biased region" description="Low complexity" evidence="1">
    <location>
        <begin position="175"/>
        <end position="186"/>
    </location>
</feature>
<feature type="compositionally biased region" description="Basic and acidic residues" evidence="1">
    <location>
        <begin position="112"/>
        <end position="150"/>
    </location>
</feature>
<feature type="compositionally biased region" description="Polar residues" evidence="1">
    <location>
        <begin position="220"/>
        <end position="250"/>
    </location>
</feature>